<proteinExistence type="predicted"/>
<evidence type="ECO:0000313" key="1">
    <source>
        <dbReference type="EMBL" id="MDQ2103387.1"/>
    </source>
</evidence>
<organism evidence="1 2">
    <name type="scientific">Azospirillum isscasi</name>
    <dbReference type="NCBI Taxonomy" id="3053926"/>
    <lineage>
        <taxon>Bacteria</taxon>
        <taxon>Pseudomonadati</taxon>
        <taxon>Pseudomonadota</taxon>
        <taxon>Alphaproteobacteria</taxon>
        <taxon>Rhodospirillales</taxon>
        <taxon>Azospirillaceae</taxon>
        <taxon>Azospirillum</taxon>
    </lineage>
</organism>
<keyword evidence="2" id="KW-1185">Reference proteome</keyword>
<sequence>MSDTPTSYASAIDIPVVRQPFNAENCPNYLGITIGTPSGLLHEVQVDTGSTGIVIPASLLMVDGDTTKGLVSGVVALGPAQIAYQPSGNTLVGCLYLVPSLSLGASLNESKQVVSVCEAGPLIVFGAKYAGNTSTPGVQNPVDPGMGMMGIGFGRPALSYTANAGQSDQIVYSLSNPFLAASVGGQPLYPSYLLSSAGSGLNGYITLGVTTAEFTASPFDGQTVPLTSAKPPVTPNASASTCDCAPASGTSWPAAPTQPYWLTGPAAVTISTAHDGLPLNGTMLLDTGVTGAMMSVPQARNWAANLGGAEITITVPNASNASAAPVMTYSFAVSTAAPVNGVFAIDPSLSTAAAPVSLEPVVPSSNIAFVNTGINVLLAYNYFFDGQSGQLGFATAAPVTLP</sequence>
<dbReference type="SUPFAM" id="SSF50630">
    <property type="entry name" value="Acid proteases"/>
    <property type="match status" value="1"/>
</dbReference>
<reference evidence="1 2" key="1">
    <citation type="submission" date="2023-06" db="EMBL/GenBank/DDBJ databases">
        <title>Azospirillum isscasensis sp.nov, a bacterium isolated from rhizosphere soil of rice.</title>
        <authorList>
            <person name="Wang H."/>
        </authorList>
    </citation>
    <scope>NUCLEOTIDE SEQUENCE [LARGE SCALE GENOMIC DNA]</scope>
    <source>
        <strain evidence="1 2">C340-1</strain>
    </source>
</reference>
<protein>
    <recommendedName>
        <fullName evidence="3">Peptidase A1 domain-containing protein</fullName>
    </recommendedName>
</protein>
<dbReference type="Proteomes" id="UP001227317">
    <property type="component" value="Unassembled WGS sequence"/>
</dbReference>
<dbReference type="InterPro" id="IPR021109">
    <property type="entry name" value="Peptidase_aspartic_dom_sf"/>
</dbReference>
<dbReference type="RefSeq" id="WP_306706322.1">
    <property type="nucleotide sequence ID" value="NZ_JAUJFI010000047.1"/>
</dbReference>
<gene>
    <name evidence="1" type="ORF">QSG27_11875</name>
</gene>
<evidence type="ECO:0008006" key="3">
    <source>
        <dbReference type="Google" id="ProtNLM"/>
    </source>
</evidence>
<dbReference type="EMBL" id="JAUJFI010000047">
    <property type="protein sequence ID" value="MDQ2103387.1"/>
    <property type="molecule type" value="Genomic_DNA"/>
</dbReference>
<comment type="caution">
    <text evidence="1">The sequence shown here is derived from an EMBL/GenBank/DDBJ whole genome shotgun (WGS) entry which is preliminary data.</text>
</comment>
<evidence type="ECO:0000313" key="2">
    <source>
        <dbReference type="Proteomes" id="UP001227317"/>
    </source>
</evidence>
<name>A0ABU0WHR9_9PROT</name>
<accession>A0ABU0WHR9</accession>